<proteinExistence type="predicted"/>
<keyword evidence="2" id="KW-1185">Reference proteome</keyword>
<accession>A0ABU1WST5</accession>
<comment type="caution">
    <text evidence="1">The sequence shown here is derived from an EMBL/GenBank/DDBJ whole genome shotgun (WGS) entry which is preliminary data.</text>
</comment>
<sequence length="509" mass="57571">MDLMNAIEKLEVIKAFEATHDVTAYKADGWHVWPLVRILLGFNAFPRKSPTVLNRVWMGLIRPMVGYLRALIRQSRGTEKAAGSETNTASVVFLTQSGRRVWWRECFYEIYTDPLIEILKSMDKPVIVWEVGDSKMPQYSPSHKISIEVVDELYRTFAHLRKLPEPGWFSELQPMFIKTVGRSLKWEEVCGHIVLVTEMAKIFERKLSKIQPKIVIAVCWYSNRTMALTLAASRLGISTVELQHGVQGRGHFAYSGWQKYPPGGYEVFPDIFWCWGRTSVHDLIAYNPGLQGGSQLLIGGNPWLNRWRSNDFSLRNSDPGQKTILVTLQHEVSSILLDAIKKSPQAWDWMIRFHPIRSTKDRETDCALFAATGHKGVKIVGESDSLLYELFQNIDVHITESSTCALEAMAFGVGTIVVTDTAYGRIGKFYFDSYINRGVMCVADTAGELLAKVQSMAPLASTYEIASDYFAESNITVRTLEELLSREHGTAVENIKGNRESKNCSDRPE</sequence>
<protein>
    <recommendedName>
        <fullName evidence="3">Capsule polysaccharide biosynthesis protein</fullName>
    </recommendedName>
</protein>
<evidence type="ECO:0000313" key="2">
    <source>
        <dbReference type="Proteomes" id="UP001265700"/>
    </source>
</evidence>
<dbReference type="SUPFAM" id="SSF53756">
    <property type="entry name" value="UDP-Glycosyltransferase/glycogen phosphorylase"/>
    <property type="match status" value="1"/>
</dbReference>
<reference evidence="1 2" key="1">
    <citation type="submission" date="2023-07" db="EMBL/GenBank/DDBJ databases">
        <title>Sorghum-associated microbial communities from plants grown in Nebraska, USA.</title>
        <authorList>
            <person name="Schachtman D."/>
        </authorList>
    </citation>
    <scope>NUCLEOTIDE SEQUENCE [LARGE SCALE GENOMIC DNA]</scope>
    <source>
        <strain evidence="1 2">4249</strain>
    </source>
</reference>
<gene>
    <name evidence="1" type="ORF">J2W49_004312</name>
</gene>
<dbReference type="RefSeq" id="WP_310320933.1">
    <property type="nucleotide sequence ID" value="NZ_JAVDWU010000011.1"/>
</dbReference>
<dbReference type="Proteomes" id="UP001265700">
    <property type="component" value="Unassembled WGS sequence"/>
</dbReference>
<evidence type="ECO:0008006" key="3">
    <source>
        <dbReference type="Google" id="ProtNLM"/>
    </source>
</evidence>
<name>A0ABU1WST5_9BURK</name>
<evidence type="ECO:0000313" key="1">
    <source>
        <dbReference type="EMBL" id="MDR7152336.1"/>
    </source>
</evidence>
<organism evidence="1 2">
    <name type="scientific">Hydrogenophaga palleronii</name>
    <dbReference type="NCBI Taxonomy" id="65655"/>
    <lineage>
        <taxon>Bacteria</taxon>
        <taxon>Pseudomonadati</taxon>
        <taxon>Pseudomonadota</taxon>
        <taxon>Betaproteobacteria</taxon>
        <taxon>Burkholderiales</taxon>
        <taxon>Comamonadaceae</taxon>
        <taxon>Hydrogenophaga</taxon>
    </lineage>
</organism>
<dbReference type="EMBL" id="JAVDWU010000011">
    <property type="protein sequence ID" value="MDR7152336.1"/>
    <property type="molecule type" value="Genomic_DNA"/>
</dbReference>
<dbReference type="InterPro" id="IPR043148">
    <property type="entry name" value="TagF_C"/>
</dbReference>
<dbReference type="Gene3D" id="3.40.50.12580">
    <property type="match status" value="1"/>
</dbReference>